<sequence length="225" mass="25330">LPTLRQHGENFVIWKTQLKLQITGMGKACYINGCTTAPVEPTLLDKANNAAKAAHKKALEEYNELLDEWEQNNEKICTLFFATIHQTHKIRITNHSSARESWNELCKMYEHHGELHAQSLIDHAHQLKCPESEYDLCSTLDELDLLIADHTSADGTLTDSENKNIPEETGIVSCSFTALLDSGTNCHYYPLHKHFINYHTIDAIPISSADNHTLYTTGCSKVPIT</sequence>
<dbReference type="Proteomes" id="UP001218218">
    <property type="component" value="Unassembled WGS sequence"/>
</dbReference>
<keyword evidence="3" id="KW-1185">Reference proteome</keyword>
<accession>A0AAD7EFA4</accession>
<feature type="coiled-coil region" evidence="1">
    <location>
        <begin position="48"/>
        <end position="79"/>
    </location>
</feature>
<dbReference type="Pfam" id="PF14223">
    <property type="entry name" value="Retrotran_gag_2"/>
    <property type="match status" value="1"/>
</dbReference>
<organism evidence="2 3">
    <name type="scientific">Mycena albidolilacea</name>
    <dbReference type="NCBI Taxonomy" id="1033008"/>
    <lineage>
        <taxon>Eukaryota</taxon>
        <taxon>Fungi</taxon>
        <taxon>Dikarya</taxon>
        <taxon>Basidiomycota</taxon>
        <taxon>Agaricomycotina</taxon>
        <taxon>Agaricomycetes</taxon>
        <taxon>Agaricomycetidae</taxon>
        <taxon>Agaricales</taxon>
        <taxon>Marasmiineae</taxon>
        <taxon>Mycenaceae</taxon>
        <taxon>Mycena</taxon>
    </lineage>
</organism>
<evidence type="ECO:0000256" key="1">
    <source>
        <dbReference type="SAM" id="Coils"/>
    </source>
</evidence>
<proteinExistence type="predicted"/>
<keyword evidence="1" id="KW-0175">Coiled coil</keyword>
<feature type="non-terminal residue" evidence="2">
    <location>
        <position position="225"/>
    </location>
</feature>
<reference evidence="2" key="1">
    <citation type="submission" date="2023-03" db="EMBL/GenBank/DDBJ databases">
        <title>Massive genome expansion in bonnet fungi (Mycena s.s.) driven by repeated elements and novel gene families across ecological guilds.</title>
        <authorList>
            <consortium name="Lawrence Berkeley National Laboratory"/>
            <person name="Harder C.B."/>
            <person name="Miyauchi S."/>
            <person name="Viragh M."/>
            <person name="Kuo A."/>
            <person name="Thoen E."/>
            <person name="Andreopoulos B."/>
            <person name="Lu D."/>
            <person name="Skrede I."/>
            <person name="Drula E."/>
            <person name="Henrissat B."/>
            <person name="Morin E."/>
            <person name="Kohler A."/>
            <person name="Barry K."/>
            <person name="LaButti K."/>
            <person name="Morin E."/>
            <person name="Salamov A."/>
            <person name="Lipzen A."/>
            <person name="Mereny Z."/>
            <person name="Hegedus B."/>
            <person name="Baldrian P."/>
            <person name="Stursova M."/>
            <person name="Weitz H."/>
            <person name="Taylor A."/>
            <person name="Grigoriev I.V."/>
            <person name="Nagy L.G."/>
            <person name="Martin F."/>
            <person name="Kauserud H."/>
        </authorList>
    </citation>
    <scope>NUCLEOTIDE SEQUENCE</scope>
    <source>
        <strain evidence="2">CBHHK002</strain>
    </source>
</reference>
<name>A0AAD7EFA4_9AGAR</name>
<feature type="non-terminal residue" evidence="2">
    <location>
        <position position="1"/>
    </location>
</feature>
<dbReference type="EMBL" id="JARIHO010000056">
    <property type="protein sequence ID" value="KAJ7318676.1"/>
    <property type="molecule type" value="Genomic_DNA"/>
</dbReference>
<dbReference type="AlphaFoldDB" id="A0AAD7EFA4"/>
<comment type="caution">
    <text evidence="2">The sequence shown here is derived from an EMBL/GenBank/DDBJ whole genome shotgun (WGS) entry which is preliminary data.</text>
</comment>
<evidence type="ECO:0000313" key="2">
    <source>
        <dbReference type="EMBL" id="KAJ7318676.1"/>
    </source>
</evidence>
<protein>
    <submittedName>
        <fullName evidence="2">Uncharacterized protein</fullName>
    </submittedName>
</protein>
<evidence type="ECO:0000313" key="3">
    <source>
        <dbReference type="Proteomes" id="UP001218218"/>
    </source>
</evidence>
<gene>
    <name evidence="2" type="ORF">DFH08DRAFT_627001</name>
</gene>